<keyword evidence="3 5" id="KW-1133">Transmembrane helix</keyword>
<keyword evidence="2 5" id="KW-0812">Transmembrane</keyword>
<dbReference type="Proteomes" id="UP000007364">
    <property type="component" value="Unassembled WGS sequence"/>
</dbReference>
<evidence type="ECO:0000259" key="6">
    <source>
        <dbReference type="Pfam" id="PF07291"/>
    </source>
</evidence>
<feature type="transmembrane region" description="Helical" evidence="5">
    <location>
        <begin position="52"/>
        <end position="74"/>
    </location>
</feature>
<feature type="transmembrane region" description="Helical" evidence="5">
    <location>
        <begin position="81"/>
        <end position="103"/>
    </location>
</feature>
<evidence type="ECO:0000313" key="7">
    <source>
        <dbReference type="EMBL" id="EKF55082.1"/>
    </source>
</evidence>
<dbReference type="EMBL" id="AMSG01000011">
    <property type="protein sequence ID" value="EKF55082.1"/>
    <property type="molecule type" value="Genomic_DNA"/>
</dbReference>
<dbReference type="AlphaFoldDB" id="K2QK40"/>
<evidence type="ECO:0000256" key="3">
    <source>
        <dbReference type="ARBA" id="ARBA00022989"/>
    </source>
</evidence>
<protein>
    <recommendedName>
        <fullName evidence="6">Methylamine utilisation protein MauE domain-containing protein</fullName>
    </recommendedName>
</protein>
<name>K2QK40_9FLAO</name>
<dbReference type="UniPathway" id="UPA00895"/>
<dbReference type="InterPro" id="IPR009908">
    <property type="entry name" value="Methylamine_util_MauE"/>
</dbReference>
<organism evidence="7 8">
    <name type="scientific">Galbibacter marinus</name>
    <dbReference type="NCBI Taxonomy" id="555500"/>
    <lineage>
        <taxon>Bacteria</taxon>
        <taxon>Pseudomonadati</taxon>
        <taxon>Bacteroidota</taxon>
        <taxon>Flavobacteriia</taxon>
        <taxon>Flavobacteriales</taxon>
        <taxon>Flavobacteriaceae</taxon>
        <taxon>Galbibacter</taxon>
    </lineage>
</organism>
<keyword evidence="4 5" id="KW-0472">Membrane</keyword>
<comment type="subcellular location">
    <subcellularLocation>
        <location evidence="1">Membrane</location>
        <topology evidence="1">Multi-pass membrane protein</topology>
    </subcellularLocation>
</comment>
<proteinExistence type="predicted"/>
<evidence type="ECO:0000256" key="5">
    <source>
        <dbReference type="SAM" id="Phobius"/>
    </source>
</evidence>
<accession>K2QK40</accession>
<feature type="domain" description="Methylamine utilisation protein MauE" evidence="6">
    <location>
        <begin position="10"/>
        <end position="137"/>
    </location>
</feature>
<evidence type="ECO:0000256" key="1">
    <source>
        <dbReference type="ARBA" id="ARBA00004141"/>
    </source>
</evidence>
<dbReference type="RefSeq" id="WP_008991743.1">
    <property type="nucleotide sequence ID" value="NZ_AMSG01000011.1"/>
</dbReference>
<dbReference type="OrthoDB" id="673785at2"/>
<feature type="transmembrane region" description="Helical" evidence="5">
    <location>
        <begin position="123"/>
        <end position="140"/>
    </location>
</feature>
<dbReference type="eggNOG" id="ENOG502Z9VN">
    <property type="taxonomic scope" value="Bacteria"/>
</dbReference>
<evidence type="ECO:0000313" key="8">
    <source>
        <dbReference type="Proteomes" id="UP000007364"/>
    </source>
</evidence>
<dbReference type="GO" id="GO:0016020">
    <property type="term" value="C:membrane"/>
    <property type="evidence" value="ECO:0007669"/>
    <property type="project" value="UniProtKB-SubCell"/>
</dbReference>
<dbReference type="STRING" id="555500.I215_09476"/>
<dbReference type="Pfam" id="PF07291">
    <property type="entry name" value="MauE"/>
    <property type="match status" value="1"/>
</dbReference>
<gene>
    <name evidence="7" type="ORF">I215_09476</name>
</gene>
<sequence length="153" mass="17203">MKWRRRHNGITVEIISILYVVVFAFTGLTKLMEGDRFFNNLNNSPILPDMVWLSYIISWVVPTLEIVIALLIAIPRTRLKGLYSALGLMIAFTIYVVGIVFISPYAPCSCGGIITLLSWPQHLIFNVGLIILALVAIRFLKKGPPLAKEFIQT</sequence>
<dbReference type="GO" id="GO:0030416">
    <property type="term" value="P:methylamine metabolic process"/>
    <property type="evidence" value="ECO:0007669"/>
    <property type="project" value="InterPro"/>
</dbReference>
<comment type="caution">
    <text evidence="7">The sequence shown here is derived from an EMBL/GenBank/DDBJ whole genome shotgun (WGS) entry which is preliminary data.</text>
</comment>
<evidence type="ECO:0000256" key="4">
    <source>
        <dbReference type="ARBA" id="ARBA00023136"/>
    </source>
</evidence>
<reference evidence="7 8" key="1">
    <citation type="journal article" date="2012" name="J. Bacteriol.">
        <title>Genome Sequence of Galbibacter marinum Type Strain ck-I2-15.</title>
        <authorList>
            <person name="Lai Q."/>
            <person name="Li C."/>
            <person name="Shao Z."/>
        </authorList>
    </citation>
    <scope>NUCLEOTIDE SEQUENCE [LARGE SCALE GENOMIC DNA]</scope>
    <source>
        <strain evidence="8">ck-I2-15</strain>
    </source>
</reference>
<keyword evidence="8" id="KW-1185">Reference proteome</keyword>
<evidence type="ECO:0000256" key="2">
    <source>
        <dbReference type="ARBA" id="ARBA00022692"/>
    </source>
</evidence>
<feature type="transmembrane region" description="Helical" evidence="5">
    <location>
        <begin position="12"/>
        <end position="32"/>
    </location>
</feature>